<dbReference type="Proteomes" id="UP001420932">
    <property type="component" value="Unassembled WGS sequence"/>
</dbReference>
<keyword evidence="1" id="KW-0812">Transmembrane</keyword>
<dbReference type="InterPro" id="IPR013103">
    <property type="entry name" value="RVT_2"/>
</dbReference>
<protein>
    <recommendedName>
        <fullName evidence="2">Reverse transcriptase Ty1/copia-type domain-containing protein</fullName>
    </recommendedName>
</protein>
<dbReference type="AlphaFoldDB" id="A0AAP0ER16"/>
<sequence length="159" mass="18263">MVLFSLLYWSMLMIFYVLTIGSSIDDLLPVKEFLHTQFTIKDIGQAHYFLGVELARSDVGLYLNQRKYVLNLLSDSSLTDCKPVATPLSRDSKFDVNSSLLHDVDKFYHLVGRLLYLGFTTPDISHATQQLSQFVQVPTEAHWSLAFHLLRFFPCLLED</sequence>
<gene>
    <name evidence="3" type="ORF">Syun_025125</name>
</gene>
<evidence type="ECO:0000259" key="2">
    <source>
        <dbReference type="Pfam" id="PF07727"/>
    </source>
</evidence>
<reference evidence="3 4" key="1">
    <citation type="submission" date="2024-01" db="EMBL/GenBank/DDBJ databases">
        <title>Genome assemblies of Stephania.</title>
        <authorList>
            <person name="Yang L."/>
        </authorList>
    </citation>
    <scope>NUCLEOTIDE SEQUENCE [LARGE SCALE GENOMIC DNA]</scope>
    <source>
        <strain evidence="3">YNDBR</strain>
        <tissue evidence="3">Leaf</tissue>
    </source>
</reference>
<name>A0AAP0ER16_9MAGN</name>
<evidence type="ECO:0000313" key="4">
    <source>
        <dbReference type="Proteomes" id="UP001420932"/>
    </source>
</evidence>
<dbReference type="PANTHER" id="PTHR11439:SF465">
    <property type="entry name" value="REVERSE TRANSCRIPTASE TY1_COPIA-TYPE DOMAIN-CONTAINING PROTEIN"/>
    <property type="match status" value="1"/>
</dbReference>
<evidence type="ECO:0000313" key="3">
    <source>
        <dbReference type="EMBL" id="KAK9098080.1"/>
    </source>
</evidence>
<comment type="caution">
    <text evidence="3">The sequence shown here is derived from an EMBL/GenBank/DDBJ whole genome shotgun (WGS) entry which is preliminary data.</text>
</comment>
<feature type="transmembrane region" description="Helical" evidence="1">
    <location>
        <begin position="6"/>
        <end position="24"/>
    </location>
</feature>
<feature type="domain" description="Reverse transcriptase Ty1/copia-type" evidence="2">
    <location>
        <begin position="18"/>
        <end position="88"/>
    </location>
</feature>
<proteinExistence type="predicted"/>
<organism evidence="3 4">
    <name type="scientific">Stephania yunnanensis</name>
    <dbReference type="NCBI Taxonomy" id="152371"/>
    <lineage>
        <taxon>Eukaryota</taxon>
        <taxon>Viridiplantae</taxon>
        <taxon>Streptophyta</taxon>
        <taxon>Embryophyta</taxon>
        <taxon>Tracheophyta</taxon>
        <taxon>Spermatophyta</taxon>
        <taxon>Magnoliopsida</taxon>
        <taxon>Ranunculales</taxon>
        <taxon>Menispermaceae</taxon>
        <taxon>Menispermoideae</taxon>
        <taxon>Cissampelideae</taxon>
        <taxon>Stephania</taxon>
    </lineage>
</organism>
<keyword evidence="4" id="KW-1185">Reference proteome</keyword>
<dbReference type="PANTHER" id="PTHR11439">
    <property type="entry name" value="GAG-POL-RELATED RETROTRANSPOSON"/>
    <property type="match status" value="1"/>
</dbReference>
<evidence type="ECO:0000256" key="1">
    <source>
        <dbReference type="SAM" id="Phobius"/>
    </source>
</evidence>
<dbReference type="Pfam" id="PF07727">
    <property type="entry name" value="RVT_2"/>
    <property type="match status" value="1"/>
</dbReference>
<dbReference type="EMBL" id="JBBNAF010000011">
    <property type="protein sequence ID" value="KAK9098080.1"/>
    <property type="molecule type" value="Genomic_DNA"/>
</dbReference>
<keyword evidence="1" id="KW-0472">Membrane</keyword>
<accession>A0AAP0ER16</accession>
<keyword evidence="1" id="KW-1133">Transmembrane helix</keyword>